<evidence type="ECO:0000256" key="5">
    <source>
        <dbReference type="ARBA" id="ARBA00023004"/>
    </source>
</evidence>
<dbReference type="GO" id="GO:0004497">
    <property type="term" value="F:monooxygenase activity"/>
    <property type="evidence" value="ECO:0007669"/>
    <property type="project" value="UniProtKB-KW"/>
</dbReference>
<organism evidence="8 9">
    <name type="scientific">Capsicum baccatum</name>
    <name type="common">Peruvian pepper</name>
    <dbReference type="NCBI Taxonomy" id="33114"/>
    <lineage>
        <taxon>Eukaryota</taxon>
        <taxon>Viridiplantae</taxon>
        <taxon>Streptophyta</taxon>
        <taxon>Embryophyta</taxon>
        <taxon>Tracheophyta</taxon>
        <taxon>Spermatophyta</taxon>
        <taxon>Magnoliopsida</taxon>
        <taxon>eudicotyledons</taxon>
        <taxon>Gunneridae</taxon>
        <taxon>Pentapetalae</taxon>
        <taxon>asterids</taxon>
        <taxon>lamiids</taxon>
        <taxon>Solanales</taxon>
        <taxon>Solanaceae</taxon>
        <taxon>Solanoideae</taxon>
        <taxon>Capsiceae</taxon>
        <taxon>Capsicum</taxon>
    </lineage>
</organism>
<dbReference type="STRING" id="33114.A0A2G2XD50"/>
<keyword evidence="2 7" id="KW-0349">Heme</keyword>
<sequence length="789" mass="88282">MHAINDVLKINTSRFVVENRKCQVFLKVGAGLNVEDLGTRIYSGGITVSKEKPFGFVKVEFLTRLGTKGLECLRDGMAVIISSCGEESQVICKKEVGNFRALVGDRDGIPLLIEDQYINGSKKSFHTEDEDFIISIAEANGSVVLDDISLRRLRVPEGFLKGCFSILGKLGPTMKGLDLRSKLGAVLFSSVKAEEEGGNIIIDISLILEEGASREVGRILDSLQSGHNMLYPLEDISKAPPLSVLLGKIGLIWWLPQASDPPLCSELGGSCEGRAQAKMLEYGLMNSQSKPIRMRGSLSCHRSVSFDLRKLWKDSNSQTKKLPPGPWKLPIIGNMHHIASGPPHHVFRELAKKYGPLMHLQLGEFSSVVVTSSELAKQVLKTHDLAFASRPKLMAMDIVFYDRCDIAFSPYGEYWRQMRKICVMELLSAKNVRSFSSIRNEEAILLIDSIRSSSFSGEPVNFTESIIWFTSSMTCRSAFGQVLKEQDKFIKLIGEVIRLAGGFDVADIFPSYKFLHSLSKTKKKLLDVHHQVDSIVEDIINERKKNLATTHKGDHTVGDEDLIDVLLRVKKDRSLEFPITNNNIKAIIIDMFGAGTETSSTTTVWAMAEMMKTPSVFAKAQAEVREAFRDNVTFDVEELKYLKLVVKETLRLHPPVPLLTLRECMEETNLNDYTIPLKTKVMVNVWAIGRDPRYWDDAESFKPERFEQCSVDFNGNNFEYLPFGSGRRICPGISFGLANVYLPLAQLLYHFDWKLPTGMEPSDLDLTESAGVTSSLKNDLYLIATPYQP</sequence>
<reference evidence="9" key="2">
    <citation type="journal article" date="2017" name="J. Anim. Genet.">
        <title>Multiple reference genome sequences of hot pepper reveal the massive evolution of plant disease resistance genes by retroduplication.</title>
        <authorList>
            <person name="Kim S."/>
            <person name="Park J."/>
            <person name="Yeom S.-I."/>
            <person name="Kim Y.-M."/>
            <person name="Seo E."/>
            <person name="Kim K.-T."/>
            <person name="Kim M.-S."/>
            <person name="Lee J.M."/>
            <person name="Cheong K."/>
            <person name="Shin H.-S."/>
            <person name="Kim S.-B."/>
            <person name="Han K."/>
            <person name="Lee J."/>
            <person name="Park M."/>
            <person name="Lee H.-A."/>
            <person name="Lee H.-Y."/>
            <person name="Lee Y."/>
            <person name="Oh S."/>
            <person name="Lee J.H."/>
            <person name="Choi E."/>
            <person name="Choi E."/>
            <person name="Lee S.E."/>
            <person name="Jeon J."/>
            <person name="Kim H."/>
            <person name="Choi G."/>
            <person name="Song H."/>
            <person name="Lee J."/>
            <person name="Lee S.-C."/>
            <person name="Kwon J.-K."/>
            <person name="Lee H.-Y."/>
            <person name="Koo N."/>
            <person name="Hong Y."/>
            <person name="Kim R.W."/>
            <person name="Kang W.-H."/>
            <person name="Huh J.H."/>
            <person name="Kang B.-C."/>
            <person name="Yang T.-J."/>
            <person name="Lee Y.-H."/>
            <person name="Bennetzen J.L."/>
            <person name="Choi D."/>
        </authorList>
    </citation>
    <scope>NUCLEOTIDE SEQUENCE [LARGE SCALE GENOMIC DNA]</scope>
    <source>
        <strain evidence="9">cv. PBC81</strain>
    </source>
</reference>
<feature type="binding site" description="axial binding residue" evidence="7">
    <location>
        <position position="730"/>
    </location>
    <ligand>
        <name>heme</name>
        <dbReference type="ChEBI" id="CHEBI:30413"/>
    </ligand>
    <ligandPart>
        <name>Fe</name>
        <dbReference type="ChEBI" id="CHEBI:18248"/>
    </ligandPart>
</feature>
<evidence type="ECO:0000256" key="1">
    <source>
        <dbReference type="ARBA" id="ARBA00010617"/>
    </source>
</evidence>
<dbReference type="Pfam" id="PF00067">
    <property type="entry name" value="p450"/>
    <property type="match status" value="1"/>
</dbReference>
<dbReference type="InterPro" id="IPR052306">
    <property type="entry name" value="CYP450_71D"/>
</dbReference>
<dbReference type="InterPro" id="IPR017972">
    <property type="entry name" value="Cyt_P450_CS"/>
</dbReference>
<dbReference type="EMBL" id="MLFT02000002">
    <property type="protein sequence ID" value="PHT55271.1"/>
    <property type="molecule type" value="Genomic_DNA"/>
</dbReference>
<name>A0A2G2XD50_CAPBA</name>
<dbReference type="InterPro" id="IPR002401">
    <property type="entry name" value="Cyt_P450_E_grp-I"/>
</dbReference>
<evidence type="ECO:0000256" key="4">
    <source>
        <dbReference type="ARBA" id="ARBA00023002"/>
    </source>
</evidence>
<evidence type="ECO:0000256" key="2">
    <source>
        <dbReference type="ARBA" id="ARBA00022617"/>
    </source>
</evidence>
<gene>
    <name evidence="8" type="ORF">CQW23_03757</name>
</gene>
<dbReference type="GO" id="GO:0005506">
    <property type="term" value="F:iron ion binding"/>
    <property type="evidence" value="ECO:0007669"/>
    <property type="project" value="InterPro"/>
</dbReference>
<dbReference type="PROSITE" id="PS00086">
    <property type="entry name" value="CYTOCHROME_P450"/>
    <property type="match status" value="1"/>
</dbReference>
<dbReference type="InterPro" id="IPR036396">
    <property type="entry name" value="Cyt_P450_sf"/>
</dbReference>
<keyword evidence="5 7" id="KW-0408">Iron</keyword>
<dbReference type="PANTHER" id="PTHR47953">
    <property type="entry name" value="OS08G0105600 PROTEIN"/>
    <property type="match status" value="1"/>
</dbReference>
<evidence type="ECO:0000256" key="6">
    <source>
        <dbReference type="ARBA" id="ARBA00023033"/>
    </source>
</evidence>
<dbReference type="Gene3D" id="1.10.630.10">
    <property type="entry name" value="Cytochrome P450"/>
    <property type="match status" value="1"/>
</dbReference>
<keyword evidence="3 7" id="KW-0479">Metal-binding</keyword>
<keyword evidence="6" id="KW-0503">Monooxygenase</keyword>
<evidence type="ECO:0000313" key="8">
    <source>
        <dbReference type="EMBL" id="PHT55271.1"/>
    </source>
</evidence>
<reference evidence="8 9" key="1">
    <citation type="journal article" date="2017" name="Genome Biol.">
        <title>New reference genome sequences of hot pepper reveal the massive evolution of plant disease-resistance genes by retroduplication.</title>
        <authorList>
            <person name="Kim S."/>
            <person name="Park J."/>
            <person name="Yeom S.I."/>
            <person name="Kim Y.M."/>
            <person name="Seo E."/>
            <person name="Kim K.T."/>
            <person name="Kim M.S."/>
            <person name="Lee J.M."/>
            <person name="Cheong K."/>
            <person name="Shin H.S."/>
            <person name="Kim S.B."/>
            <person name="Han K."/>
            <person name="Lee J."/>
            <person name="Park M."/>
            <person name="Lee H.A."/>
            <person name="Lee H.Y."/>
            <person name="Lee Y."/>
            <person name="Oh S."/>
            <person name="Lee J.H."/>
            <person name="Choi E."/>
            <person name="Choi E."/>
            <person name="Lee S.E."/>
            <person name="Jeon J."/>
            <person name="Kim H."/>
            <person name="Choi G."/>
            <person name="Song H."/>
            <person name="Lee J."/>
            <person name="Lee S.C."/>
            <person name="Kwon J.K."/>
            <person name="Lee H.Y."/>
            <person name="Koo N."/>
            <person name="Hong Y."/>
            <person name="Kim R.W."/>
            <person name="Kang W.H."/>
            <person name="Huh J.H."/>
            <person name="Kang B.C."/>
            <person name="Yang T.J."/>
            <person name="Lee Y.H."/>
            <person name="Bennetzen J.L."/>
            <person name="Choi D."/>
        </authorList>
    </citation>
    <scope>NUCLEOTIDE SEQUENCE [LARGE SCALE GENOMIC DNA]</scope>
    <source>
        <strain evidence="9">cv. PBC81</strain>
    </source>
</reference>
<dbReference type="SUPFAM" id="SSF48264">
    <property type="entry name" value="Cytochrome P450"/>
    <property type="match status" value="1"/>
</dbReference>
<dbReference type="PRINTS" id="PR00385">
    <property type="entry name" value="P450"/>
</dbReference>
<dbReference type="CDD" id="cd11072">
    <property type="entry name" value="CYP71-like"/>
    <property type="match status" value="1"/>
</dbReference>
<dbReference type="PRINTS" id="PR00463">
    <property type="entry name" value="EP450I"/>
</dbReference>
<dbReference type="InterPro" id="IPR001128">
    <property type="entry name" value="Cyt_P450"/>
</dbReference>
<comment type="similarity">
    <text evidence="1">Belongs to the cytochrome P450 family.</text>
</comment>
<dbReference type="AlphaFoldDB" id="A0A2G2XD50"/>
<evidence type="ECO:0000313" key="9">
    <source>
        <dbReference type="Proteomes" id="UP000224567"/>
    </source>
</evidence>
<keyword evidence="4" id="KW-0560">Oxidoreductase</keyword>
<evidence type="ECO:0000256" key="3">
    <source>
        <dbReference type="ARBA" id="ARBA00022723"/>
    </source>
</evidence>
<dbReference type="GO" id="GO:0016705">
    <property type="term" value="F:oxidoreductase activity, acting on paired donors, with incorporation or reduction of molecular oxygen"/>
    <property type="evidence" value="ECO:0007669"/>
    <property type="project" value="InterPro"/>
</dbReference>
<proteinExistence type="inferred from homology"/>
<dbReference type="PANTHER" id="PTHR47953:SF17">
    <property type="entry name" value="CYTOCHROME P450"/>
    <property type="match status" value="1"/>
</dbReference>
<dbReference type="FunFam" id="1.10.630.10:FF:000043">
    <property type="entry name" value="Cytochrome P450 99A2"/>
    <property type="match status" value="1"/>
</dbReference>
<keyword evidence="9" id="KW-1185">Reference proteome</keyword>
<dbReference type="GO" id="GO:0020037">
    <property type="term" value="F:heme binding"/>
    <property type="evidence" value="ECO:0007669"/>
    <property type="project" value="InterPro"/>
</dbReference>
<dbReference type="OrthoDB" id="2789670at2759"/>
<accession>A0A2G2XD50</accession>
<evidence type="ECO:0000256" key="7">
    <source>
        <dbReference type="PIRSR" id="PIRSR602401-1"/>
    </source>
</evidence>
<comment type="caution">
    <text evidence="8">The sequence shown here is derived from an EMBL/GenBank/DDBJ whole genome shotgun (WGS) entry which is preliminary data.</text>
</comment>
<protein>
    <submittedName>
        <fullName evidence="8">Cytochrome 71D7</fullName>
    </submittedName>
</protein>
<dbReference type="Proteomes" id="UP000224567">
    <property type="component" value="Unassembled WGS sequence"/>
</dbReference>
<comment type="cofactor">
    <cofactor evidence="7">
        <name>heme</name>
        <dbReference type="ChEBI" id="CHEBI:30413"/>
    </cofactor>
</comment>